<dbReference type="Proteomes" id="UP000249522">
    <property type="component" value="Unassembled WGS sequence"/>
</dbReference>
<sequence>MQRPPKAGDTMYCPLCEKSYYRFREDIIPGTVLRGSSVEPIGDAELPQPGNKIECPVHHLPFEIRGGE</sequence>
<name>A0A2W1L7I4_9BACL</name>
<dbReference type="AlphaFoldDB" id="A0A2W1L7I4"/>
<organism evidence="1 2">
    <name type="scientific">Paenibacillus sambharensis</name>
    <dbReference type="NCBI Taxonomy" id="1803190"/>
    <lineage>
        <taxon>Bacteria</taxon>
        <taxon>Bacillati</taxon>
        <taxon>Bacillota</taxon>
        <taxon>Bacilli</taxon>
        <taxon>Bacillales</taxon>
        <taxon>Paenibacillaceae</taxon>
        <taxon>Paenibacillus</taxon>
    </lineage>
</organism>
<dbReference type="EMBL" id="QKRB01000044">
    <property type="protein sequence ID" value="PZD95236.1"/>
    <property type="molecule type" value="Genomic_DNA"/>
</dbReference>
<gene>
    <name evidence="1" type="ORF">DNH61_11795</name>
</gene>
<evidence type="ECO:0000313" key="2">
    <source>
        <dbReference type="Proteomes" id="UP000249522"/>
    </source>
</evidence>
<reference evidence="1 2" key="1">
    <citation type="submission" date="2018-06" db="EMBL/GenBank/DDBJ databases">
        <title>Paenibacillus imtechensis sp. nov.</title>
        <authorList>
            <person name="Pinnaka A.K."/>
            <person name="Singh H."/>
            <person name="Kaur M."/>
        </authorList>
    </citation>
    <scope>NUCLEOTIDE SEQUENCE [LARGE SCALE GENOMIC DNA]</scope>
    <source>
        <strain evidence="1 2">SMB1</strain>
    </source>
</reference>
<protein>
    <submittedName>
        <fullName evidence="1">Uncharacterized protein</fullName>
    </submittedName>
</protein>
<accession>A0A2W1L7I4</accession>
<evidence type="ECO:0000313" key="1">
    <source>
        <dbReference type="EMBL" id="PZD95236.1"/>
    </source>
</evidence>
<comment type="caution">
    <text evidence="1">The sequence shown here is derived from an EMBL/GenBank/DDBJ whole genome shotgun (WGS) entry which is preliminary data.</text>
</comment>
<keyword evidence="2" id="KW-1185">Reference proteome</keyword>
<proteinExistence type="predicted"/>